<evidence type="ECO:0000256" key="5">
    <source>
        <dbReference type="SAM" id="MobiDB-lite"/>
    </source>
</evidence>
<dbReference type="Pfam" id="PF00644">
    <property type="entry name" value="PARP"/>
    <property type="match status" value="1"/>
</dbReference>
<feature type="region of interest" description="Disordered" evidence="5">
    <location>
        <begin position="292"/>
        <end position="313"/>
    </location>
</feature>
<comment type="subcellular location">
    <subcellularLocation>
        <location evidence="1">Nucleus</location>
    </subcellularLocation>
</comment>
<feature type="coiled-coil region" evidence="4">
    <location>
        <begin position="36"/>
        <end position="63"/>
    </location>
</feature>
<protein>
    <recommendedName>
        <fullName evidence="6">WWE domain-containing protein</fullName>
    </recommendedName>
</protein>
<feature type="compositionally biased region" description="Basic and acidic residues" evidence="5">
    <location>
        <begin position="292"/>
        <end position="306"/>
    </location>
</feature>
<dbReference type="PANTHER" id="PTHR45740">
    <property type="entry name" value="POLY [ADP-RIBOSE] POLYMERASE"/>
    <property type="match status" value="1"/>
</dbReference>
<evidence type="ECO:0000259" key="6">
    <source>
        <dbReference type="PROSITE" id="PS50918"/>
    </source>
</evidence>
<evidence type="ECO:0000256" key="1">
    <source>
        <dbReference type="ARBA" id="ARBA00004123"/>
    </source>
</evidence>
<dbReference type="SUPFAM" id="SSF117839">
    <property type="entry name" value="WWE domain"/>
    <property type="match status" value="1"/>
</dbReference>
<dbReference type="InterPro" id="IPR004170">
    <property type="entry name" value="WWE_dom"/>
</dbReference>
<dbReference type="PROSITE" id="PS50918">
    <property type="entry name" value="WWE"/>
    <property type="match status" value="1"/>
</dbReference>
<sequence length="417" mass="48913">MVKKWLSKLFRSPKSPKDDITTARRESEIQKKMKHIQNIDTQLLSLDNQIEEAKRKKSDLMNQRWSVQGMPSTWSNNNSENKILVEVTHESDQFWSIHDKLRETMDDAWISKIWHVQNSSLWTYYSFQKSKLTMAGINHNERHVWHGTSSLDPSVIYNDQKDGFTMQFSIHGAWGEGIYFSNQSCFSDQNSYEPSRRDRIRRTTERPDFMEGEKEMFLAKLLVGNEIRISRSHGFTSGDLQRMTEVDVKSGTRYITVTGEDNRQDNKSNVWIVYENGRAYPDYLVRYYNGQRDPERTPYRTREEASRKKHSKRILTKGDKDLPEFLTTLAMSDPHTVQWEFFDVGWVPYLQTAHEQLEAAYLNSLSDGNEGNYDVVRVKGIDFSYDVNIKTMTQTNVEIGTKRDVRRYVSYRAKGTL</sequence>
<dbReference type="PANTHER" id="PTHR45740:SF2">
    <property type="entry name" value="POLY [ADP-RIBOSE] POLYMERASE"/>
    <property type="match status" value="1"/>
</dbReference>
<evidence type="ECO:0000313" key="7">
    <source>
        <dbReference type="EMBL" id="CAE4587145.1"/>
    </source>
</evidence>
<organism evidence="8">
    <name type="scientific">Ditylum brightwellii</name>
    <dbReference type="NCBI Taxonomy" id="49249"/>
    <lineage>
        <taxon>Eukaryota</taxon>
        <taxon>Sar</taxon>
        <taxon>Stramenopiles</taxon>
        <taxon>Ochrophyta</taxon>
        <taxon>Bacillariophyta</taxon>
        <taxon>Mediophyceae</taxon>
        <taxon>Lithodesmiophycidae</taxon>
        <taxon>Lithodesmiales</taxon>
        <taxon>Lithodesmiaceae</taxon>
        <taxon>Ditylum</taxon>
    </lineage>
</organism>
<dbReference type="AlphaFoldDB" id="A0A6V2BF44"/>
<dbReference type="Pfam" id="PF02825">
    <property type="entry name" value="WWE"/>
    <property type="match status" value="1"/>
</dbReference>
<dbReference type="Gene3D" id="3.30.720.50">
    <property type="match status" value="1"/>
</dbReference>
<evidence type="ECO:0000256" key="3">
    <source>
        <dbReference type="ARBA" id="ARBA00024347"/>
    </source>
</evidence>
<dbReference type="Gene3D" id="3.90.228.10">
    <property type="match status" value="1"/>
</dbReference>
<gene>
    <name evidence="7" type="ORF">DBRI00130_LOCUS4500</name>
    <name evidence="8" type="ORF">DBRI00130_LOCUS4501</name>
</gene>
<comment type="similarity">
    <text evidence="3">Belongs to the ARTD/PARP family.</text>
</comment>
<name>A0A6V2BF44_9STRA</name>
<dbReference type="GO" id="GO:0003950">
    <property type="term" value="F:NAD+ poly-ADP-ribosyltransferase activity"/>
    <property type="evidence" value="ECO:0007669"/>
    <property type="project" value="InterPro"/>
</dbReference>
<keyword evidence="2" id="KW-0539">Nucleus</keyword>
<accession>A0A6V2BF44</accession>
<dbReference type="InterPro" id="IPR012317">
    <property type="entry name" value="Poly(ADP-ribose)pol_cat_dom"/>
</dbReference>
<evidence type="ECO:0000313" key="8">
    <source>
        <dbReference type="EMBL" id="CAE4587147.1"/>
    </source>
</evidence>
<evidence type="ECO:0000256" key="4">
    <source>
        <dbReference type="SAM" id="Coils"/>
    </source>
</evidence>
<feature type="domain" description="WWE" evidence="6">
    <location>
        <begin position="324"/>
        <end position="407"/>
    </location>
</feature>
<dbReference type="EMBL" id="HBNS01005528">
    <property type="protein sequence ID" value="CAE4587145.1"/>
    <property type="molecule type" value="Transcribed_RNA"/>
</dbReference>
<dbReference type="InterPro" id="IPR037197">
    <property type="entry name" value="WWE_dom_sf"/>
</dbReference>
<dbReference type="InterPro" id="IPR051712">
    <property type="entry name" value="ARTD-AVP"/>
</dbReference>
<proteinExistence type="inferred from homology"/>
<evidence type="ECO:0000256" key="2">
    <source>
        <dbReference type="ARBA" id="ARBA00023242"/>
    </source>
</evidence>
<keyword evidence="4" id="KW-0175">Coiled coil</keyword>
<dbReference type="SUPFAM" id="SSF56399">
    <property type="entry name" value="ADP-ribosylation"/>
    <property type="match status" value="1"/>
</dbReference>
<dbReference type="GO" id="GO:0005634">
    <property type="term" value="C:nucleus"/>
    <property type="evidence" value="ECO:0007669"/>
    <property type="project" value="UniProtKB-SubCell"/>
</dbReference>
<dbReference type="EMBL" id="HBNS01005529">
    <property type="protein sequence ID" value="CAE4587147.1"/>
    <property type="molecule type" value="Transcribed_RNA"/>
</dbReference>
<dbReference type="GO" id="GO:1990404">
    <property type="term" value="F:NAD+-protein mono-ADP-ribosyltransferase activity"/>
    <property type="evidence" value="ECO:0007669"/>
    <property type="project" value="TreeGrafter"/>
</dbReference>
<reference evidence="8" key="1">
    <citation type="submission" date="2021-01" db="EMBL/GenBank/DDBJ databases">
        <authorList>
            <person name="Corre E."/>
            <person name="Pelletier E."/>
            <person name="Niang G."/>
            <person name="Scheremetjew M."/>
            <person name="Finn R."/>
            <person name="Kale V."/>
            <person name="Holt S."/>
            <person name="Cochrane G."/>
            <person name="Meng A."/>
            <person name="Brown T."/>
            <person name="Cohen L."/>
        </authorList>
    </citation>
    <scope>NUCLEOTIDE SEQUENCE</scope>
    <source>
        <strain evidence="8">GSO104</strain>
    </source>
</reference>